<dbReference type="InterPro" id="IPR050164">
    <property type="entry name" value="Peptidase_C19"/>
</dbReference>
<comment type="subcellular location">
    <subcellularLocation>
        <location evidence="2">Nucleus</location>
    </subcellularLocation>
</comment>
<dbReference type="SMART" id="SM00061">
    <property type="entry name" value="MATH"/>
    <property type="match status" value="1"/>
</dbReference>
<evidence type="ECO:0000256" key="12">
    <source>
        <dbReference type="ARBA" id="ARBA00031508"/>
    </source>
</evidence>
<dbReference type="AlphaFoldDB" id="A0ABD2LKV2"/>
<evidence type="ECO:0000259" key="14">
    <source>
        <dbReference type="PROSITE" id="PS50144"/>
    </source>
</evidence>
<dbReference type="CDD" id="cd02659">
    <property type="entry name" value="peptidase_C19C"/>
    <property type="match status" value="1"/>
</dbReference>
<dbReference type="GO" id="GO:0006508">
    <property type="term" value="P:proteolysis"/>
    <property type="evidence" value="ECO:0007669"/>
    <property type="project" value="UniProtKB-KW"/>
</dbReference>
<dbReference type="InterPro" id="IPR018200">
    <property type="entry name" value="USP_CS"/>
</dbReference>
<sequence>MEVDVPEDPPTLPQNNDHPAIELIPEQSDDDDLYKPEGKVKLKIEKLSEFAREDGNSRRLSDSVYIRGLPWKILAIPRELGRRTQTGFAQKCLGYFLQCNADNNDSNWSCAGSATLKILSQKEGKEDHVRKISHIFHSKENDWGFAQFMTFENLMDPESGWYDEENDTVILAVEVTADAPHGVNWDSKKDTGYIGLKNQGATCYMNSILQTLFFTNKLRKAVYQMPTEEDNPESSVALAMQRVFFELQFSDSPVGTKKLTKSFGWDSIDSFLQHDVQEFCRVLLDNLESKMRNTKVNDTIPSLFKGRMKSYIKCKNVDFGSSREECFYDLQLNVKGKSNVLESFRDYIQLEFLDGENKYDAGDFGLQPAEKGLKFLSFPPVLHLQLMRFQYDPMMDSNVKINDRFEFSEIMDLNEFAESDCEGDDEAQKNDYTYLLYAVLVHSGDFHGGHYVAFINTNLKGSPRWCKFDDDVVSRVTSRDAVTANFGGENPEGVGRSFTNAYMLVYIKKSATGEVLGSVSEEDIPDHLKVRFESEKKREMERRIEREEANNYCEITLILDEDMNAHHEFELFDGRMTEIQARKLKVQKSMTYMELYKFVATNMGLKEREFRLWDFQESDNNQREMMHRFRVENTRPRFFIDPFETCDEYDGGTVRYDRMVYLELCRGHVGDELGFPNYDKNHDVLAFIKFFAAERKVPEFKGTLILTMSSDLPTIAAAINKVLGQPPDTKLNLYVEIKPDKIIQLQSAAAKNSQQYMQQDGLIIIAELDQVNEETNVVQFFKTLYNRIEVEAHLQEFGSGNHTEQHAISPLRGQIGLDWKLTRVCSWLGSELNYDPAKIMLYKNVLHGDKPGMWIPHQQLLELQVSQMLNLNTGSYDPRFQRIFKFFYAKLPLQMVDFDNHAHVLLHLMNEKFQLTEMSIFVDKNASVQTLLDEARKEFRFSPMGTKTLRLVQASADGTFRVYQVLKNDILYKDIQLRPSLMLRVEEIPKDQLEVGTDEYLLPVAHFDREPNRTFGVPFFIKICNGEKVSSIRERIREMLDVPEKEFEKYKFCIVRQGRVMREFDNQDDAAAVNLSELSLAHITYPQSAPFLGIQHPNRVRASRGVLDSKKAIVIHN</sequence>
<evidence type="ECO:0000256" key="7">
    <source>
        <dbReference type="ARBA" id="ARBA00022786"/>
    </source>
</evidence>
<keyword evidence="10" id="KW-0539">Nucleus</keyword>
<accession>A0ABD2LKV2</accession>
<dbReference type="FunFam" id="3.90.70.10:FF:000005">
    <property type="entry name" value="Ubiquitin carboxyl-terminal hydrolase 7"/>
    <property type="match status" value="1"/>
</dbReference>
<dbReference type="Pfam" id="PF12436">
    <property type="entry name" value="USP7_ICP0_bdg"/>
    <property type="match status" value="1"/>
</dbReference>
<evidence type="ECO:0000256" key="1">
    <source>
        <dbReference type="ARBA" id="ARBA00000707"/>
    </source>
</evidence>
<evidence type="ECO:0000256" key="13">
    <source>
        <dbReference type="SAM" id="MobiDB-lite"/>
    </source>
</evidence>
<name>A0ABD2LKV2_9BILA</name>
<dbReference type="PANTHER" id="PTHR24006">
    <property type="entry name" value="UBIQUITIN CARBOXYL-TERMINAL HYDROLASE"/>
    <property type="match status" value="1"/>
</dbReference>
<dbReference type="PROSITE" id="PS00973">
    <property type="entry name" value="USP_2"/>
    <property type="match status" value="1"/>
</dbReference>
<dbReference type="PANTHER" id="PTHR24006:SF644">
    <property type="entry name" value="UBIQUITIN CARBOXYL-TERMINAL HYDROLASE 7"/>
    <property type="match status" value="1"/>
</dbReference>
<dbReference type="InterPro" id="IPR028889">
    <property type="entry name" value="USP"/>
</dbReference>
<dbReference type="InterPro" id="IPR001394">
    <property type="entry name" value="Peptidase_C19_UCH"/>
</dbReference>
<evidence type="ECO:0000256" key="5">
    <source>
        <dbReference type="ARBA" id="ARBA00021393"/>
    </source>
</evidence>
<feature type="domain" description="USP" evidence="15">
    <location>
        <begin position="194"/>
        <end position="509"/>
    </location>
</feature>
<evidence type="ECO:0000256" key="4">
    <source>
        <dbReference type="ARBA" id="ARBA00012759"/>
    </source>
</evidence>
<evidence type="ECO:0000256" key="3">
    <source>
        <dbReference type="ARBA" id="ARBA00009085"/>
    </source>
</evidence>
<dbReference type="EC" id="3.4.19.12" evidence="4"/>
<dbReference type="GO" id="GO:0004843">
    <property type="term" value="F:cysteine-type deubiquitinase activity"/>
    <property type="evidence" value="ECO:0007669"/>
    <property type="project" value="UniProtKB-EC"/>
</dbReference>
<dbReference type="InterPro" id="IPR038765">
    <property type="entry name" value="Papain-like_cys_pep_sf"/>
</dbReference>
<dbReference type="SUPFAM" id="SSF49599">
    <property type="entry name" value="TRAF domain-like"/>
    <property type="match status" value="1"/>
</dbReference>
<evidence type="ECO:0000259" key="15">
    <source>
        <dbReference type="PROSITE" id="PS50235"/>
    </source>
</evidence>
<organism evidence="16 17">
    <name type="scientific">Heterodera trifolii</name>
    <dbReference type="NCBI Taxonomy" id="157864"/>
    <lineage>
        <taxon>Eukaryota</taxon>
        <taxon>Metazoa</taxon>
        <taxon>Ecdysozoa</taxon>
        <taxon>Nematoda</taxon>
        <taxon>Chromadorea</taxon>
        <taxon>Rhabditida</taxon>
        <taxon>Tylenchina</taxon>
        <taxon>Tylenchomorpha</taxon>
        <taxon>Tylenchoidea</taxon>
        <taxon>Heteroderidae</taxon>
        <taxon>Heteroderinae</taxon>
        <taxon>Heterodera</taxon>
    </lineage>
</organism>
<keyword evidence="9" id="KW-0788">Thiol protease</keyword>
<dbReference type="PROSITE" id="PS00972">
    <property type="entry name" value="USP_1"/>
    <property type="match status" value="1"/>
</dbReference>
<dbReference type="InterPro" id="IPR008974">
    <property type="entry name" value="TRAF-like"/>
</dbReference>
<comment type="similarity">
    <text evidence="3">Belongs to the peptidase C19 family.</text>
</comment>
<reference evidence="16 17" key="1">
    <citation type="submission" date="2024-10" db="EMBL/GenBank/DDBJ databases">
        <authorList>
            <person name="Kim D."/>
        </authorList>
    </citation>
    <scope>NUCLEOTIDE SEQUENCE [LARGE SCALE GENOMIC DNA]</scope>
    <source>
        <strain evidence="16">BH-2024</strain>
    </source>
</reference>
<dbReference type="InterPro" id="IPR024729">
    <property type="entry name" value="USP7_ICP0-binding_dom"/>
</dbReference>
<dbReference type="Gene3D" id="2.60.210.10">
    <property type="entry name" value="Apoptosis, Tumor Necrosis Factor Receptor Associated Protein 2, Chain A"/>
    <property type="match status" value="1"/>
</dbReference>
<keyword evidence="8" id="KW-0378">Hydrolase</keyword>
<protein>
    <recommendedName>
        <fullName evidence="5">Ubiquitin carboxyl-terminal hydrolase 7</fullName>
        <ecNumber evidence="4">3.4.19.12</ecNumber>
    </recommendedName>
    <alternativeName>
        <fullName evidence="12">Ubiquitin thioesterase 7</fullName>
    </alternativeName>
    <alternativeName>
        <fullName evidence="11">Ubiquitin-specific-processing protease 7</fullName>
    </alternativeName>
</protein>
<dbReference type="Pfam" id="PF22486">
    <property type="entry name" value="MATH_2"/>
    <property type="match status" value="1"/>
</dbReference>
<keyword evidence="17" id="KW-1185">Reference proteome</keyword>
<feature type="region of interest" description="Disordered" evidence="13">
    <location>
        <begin position="1"/>
        <end position="34"/>
    </location>
</feature>
<evidence type="ECO:0000256" key="6">
    <source>
        <dbReference type="ARBA" id="ARBA00022670"/>
    </source>
</evidence>
<evidence type="ECO:0000256" key="9">
    <source>
        <dbReference type="ARBA" id="ARBA00022807"/>
    </source>
</evidence>
<dbReference type="Gene3D" id="3.90.70.10">
    <property type="entry name" value="Cysteine proteinases"/>
    <property type="match status" value="1"/>
</dbReference>
<dbReference type="Pfam" id="PF14533">
    <property type="entry name" value="USP7_C2"/>
    <property type="match status" value="1"/>
</dbReference>
<comment type="caution">
    <text evidence="16">The sequence shown here is derived from an EMBL/GenBank/DDBJ whole genome shotgun (WGS) entry which is preliminary data.</text>
</comment>
<dbReference type="SUPFAM" id="SSF54001">
    <property type="entry name" value="Cysteine proteinases"/>
    <property type="match status" value="1"/>
</dbReference>
<dbReference type="InterPro" id="IPR002083">
    <property type="entry name" value="MATH/TRAF_dom"/>
</dbReference>
<evidence type="ECO:0000313" key="16">
    <source>
        <dbReference type="EMBL" id="KAL3115527.1"/>
    </source>
</evidence>
<keyword evidence="7" id="KW-0833">Ubl conjugation pathway</keyword>
<dbReference type="EMBL" id="JBICBT010000378">
    <property type="protein sequence ID" value="KAL3115527.1"/>
    <property type="molecule type" value="Genomic_DNA"/>
</dbReference>
<evidence type="ECO:0000313" key="17">
    <source>
        <dbReference type="Proteomes" id="UP001620626"/>
    </source>
</evidence>
<dbReference type="Gene3D" id="3.10.20.90">
    <property type="entry name" value="Phosphatidylinositol 3-kinase Catalytic Subunit, Chain A, domain 1"/>
    <property type="match status" value="1"/>
</dbReference>
<feature type="domain" description="MATH" evidence="14">
    <location>
        <begin position="37"/>
        <end position="175"/>
    </location>
</feature>
<keyword evidence="6" id="KW-0645">Protease</keyword>
<dbReference type="InterPro" id="IPR029346">
    <property type="entry name" value="USP_C"/>
</dbReference>
<evidence type="ECO:0000256" key="10">
    <source>
        <dbReference type="ARBA" id="ARBA00023242"/>
    </source>
</evidence>
<evidence type="ECO:0000256" key="8">
    <source>
        <dbReference type="ARBA" id="ARBA00022801"/>
    </source>
</evidence>
<evidence type="ECO:0000256" key="2">
    <source>
        <dbReference type="ARBA" id="ARBA00004123"/>
    </source>
</evidence>
<dbReference type="Proteomes" id="UP001620626">
    <property type="component" value="Unassembled WGS sequence"/>
</dbReference>
<dbReference type="PROSITE" id="PS50235">
    <property type="entry name" value="USP_3"/>
    <property type="match status" value="1"/>
</dbReference>
<evidence type="ECO:0000256" key="11">
    <source>
        <dbReference type="ARBA" id="ARBA00031500"/>
    </source>
</evidence>
<dbReference type="Pfam" id="PF00443">
    <property type="entry name" value="UCH"/>
    <property type="match status" value="1"/>
</dbReference>
<comment type="catalytic activity">
    <reaction evidence="1">
        <text>Thiol-dependent hydrolysis of ester, thioester, amide, peptide and isopeptide bonds formed by the C-terminal Gly of ubiquitin (a 76-residue protein attached to proteins as an intracellular targeting signal).</text>
        <dbReference type="EC" id="3.4.19.12"/>
    </reaction>
</comment>
<dbReference type="PROSITE" id="PS50144">
    <property type="entry name" value="MATH"/>
    <property type="match status" value="1"/>
</dbReference>
<dbReference type="GO" id="GO:0005634">
    <property type="term" value="C:nucleus"/>
    <property type="evidence" value="ECO:0007669"/>
    <property type="project" value="UniProtKB-SubCell"/>
</dbReference>
<proteinExistence type="inferred from homology"/>
<gene>
    <name evidence="16" type="ORF">niasHT_018160</name>
</gene>